<dbReference type="STRING" id="2060905.A0A2B7X2P2"/>
<gene>
    <name evidence="2" type="ORF">GX51_02695</name>
</gene>
<keyword evidence="3" id="KW-1185">Reference proteome</keyword>
<dbReference type="EMBL" id="PDNC01000026">
    <property type="protein sequence ID" value="PGH05914.1"/>
    <property type="molecule type" value="Genomic_DNA"/>
</dbReference>
<sequence>MNTAFAISVPPPPRTHFEDGAVVEELINDQTGTGRCHIRKFTAKPPASPGGRVISKLPPLRRIIWRRRKDNHEFHARPINSPANREAVLIQTRGQRVYSCDDMCARCQLGLGPFTTCVVARTSDEESPRSGACANCVWRNCPGKCSLRRSIKGDTRGDDTEWQYESSDDDDEEEEEEKEDDDDDEPALPTPSRSPRSRGTTPRANKAAVKKPSKRDSRSNSRSTRSKAPKPKPTASTTPRAKRPPVPAVVIPSPLKRKPVTPASQKYFKIPPRLSPNTVEDIRRAIDELNEIRTRLFSRLERLEAVQLVDWE</sequence>
<protein>
    <submittedName>
        <fullName evidence="2">Uncharacterized protein</fullName>
    </submittedName>
</protein>
<dbReference type="AlphaFoldDB" id="A0A2B7X2P2"/>
<reference evidence="2 3" key="1">
    <citation type="submission" date="2017-10" db="EMBL/GenBank/DDBJ databases">
        <title>Comparative genomics in systemic dimorphic fungi from Ajellomycetaceae.</title>
        <authorList>
            <person name="Munoz J.F."/>
            <person name="Mcewen J.G."/>
            <person name="Clay O.K."/>
            <person name="Cuomo C.A."/>
        </authorList>
    </citation>
    <scope>NUCLEOTIDE SEQUENCE [LARGE SCALE GENOMIC DNA]</scope>
    <source>
        <strain evidence="2 3">UAMH130</strain>
    </source>
</reference>
<evidence type="ECO:0000313" key="2">
    <source>
        <dbReference type="EMBL" id="PGH05914.1"/>
    </source>
</evidence>
<organism evidence="2 3">
    <name type="scientific">Blastomyces parvus</name>
    <dbReference type="NCBI Taxonomy" id="2060905"/>
    <lineage>
        <taxon>Eukaryota</taxon>
        <taxon>Fungi</taxon>
        <taxon>Dikarya</taxon>
        <taxon>Ascomycota</taxon>
        <taxon>Pezizomycotina</taxon>
        <taxon>Eurotiomycetes</taxon>
        <taxon>Eurotiomycetidae</taxon>
        <taxon>Onygenales</taxon>
        <taxon>Ajellomycetaceae</taxon>
        <taxon>Blastomyces</taxon>
    </lineage>
</organism>
<evidence type="ECO:0000256" key="1">
    <source>
        <dbReference type="SAM" id="MobiDB-lite"/>
    </source>
</evidence>
<accession>A0A2B7X2P2</accession>
<comment type="caution">
    <text evidence="2">The sequence shown here is derived from an EMBL/GenBank/DDBJ whole genome shotgun (WGS) entry which is preliminary data.</text>
</comment>
<dbReference type="InterPro" id="IPR022190">
    <property type="entry name" value="DUF3716"/>
</dbReference>
<proteinExistence type="predicted"/>
<dbReference type="Pfam" id="PF12511">
    <property type="entry name" value="DUF3716"/>
    <property type="match status" value="1"/>
</dbReference>
<feature type="region of interest" description="Disordered" evidence="1">
    <location>
        <begin position="148"/>
        <end position="275"/>
    </location>
</feature>
<evidence type="ECO:0000313" key="3">
    <source>
        <dbReference type="Proteomes" id="UP000224080"/>
    </source>
</evidence>
<feature type="compositionally biased region" description="Acidic residues" evidence="1">
    <location>
        <begin position="160"/>
        <end position="186"/>
    </location>
</feature>
<name>A0A2B7X2P2_9EURO</name>
<dbReference type="Proteomes" id="UP000224080">
    <property type="component" value="Unassembled WGS sequence"/>
</dbReference>
<dbReference type="OrthoDB" id="4188664at2759"/>
<feature type="compositionally biased region" description="Low complexity" evidence="1">
    <location>
        <begin position="190"/>
        <end position="203"/>
    </location>
</feature>